<reference evidence="2" key="1">
    <citation type="submission" date="2017-01" db="EMBL/GenBank/DDBJ databases">
        <authorList>
            <person name="Wang Y."/>
            <person name="White M."/>
            <person name="Kvist S."/>
            <person name="Moncalvo J.-M."/>
        </authorList>
    </citation>
    <scope>NUCLEOTIDE SEQUENCE [LARGE SCALE GENOMIC DNA]</scope>
    <source>
        <strain evidence="2">ID-206-W2</strain>
    </source>
</reference>
<proteinExistence type="predicted"/>
<evidence type="ECO:0000313" key="1">
    <source>
        <dbReference type="EMBL" id="OMJ10573.1"/>
    </source>
</evidence>
<keyword evidence="2" id="KW-1185">Reference proteome</keyword>
<dbReference type="AlphaFoldDB" id="A0A1R1X7H4"/>
<dbReference type="Proteomes" id="UP000187429">
    <property type="component" value="Unassembled WGS sequence"/>
</dbReference>
<accession>A0A1R1X7H4</accession>
<organism evidence="1 2">
    <name type="scientific">Smittium culicis</name>
    <dbReference type="NCBI Taxonomy" id="133412"/>
    <lineage>
        <taxon>Eukaryota</taxon>
        <taxon>Fungi</taxon>
        <taxon>Fungi incertae sedis</taxon>
        <taxon>Zoopagomycota</taxon>
        <taxon>Kickxellomycotina</taxon>
        <taxon>Harpellomycetes</taxon>
        <taxon>Harpellales</taxon>
        <taxon>Legeriomycetaceae</taxon>
        <taxon>Smittium</taxon>
    </lineage>
</organism>
<protein>
    <submittedName>
        <fullName evidence="1">Uncharacterized protein</fullName>
    </submittedName>
</protein>
<evidence type="ECO:0000313" key="2">
    <source>
        <dbReference type="Proteomes" id="UP000187429"/>
    </source>
</evidence>
<name>A0A1R1X7H4_9FUNG</name>
<dbReference type="EMBL" id="LSSM01006539">
    <property type="protein sequence ID" value="OMJ10573.1"/>
    <property type="molecule type" value="Genomic_DNA"/>
</dbReference>
<gene>
    <name evidence="1" type="ORF">AYI69_g10194</name>
</gene>
<dbReference type="OrthoDB" id="5545891at2759"/>
<sequence length="105" mass="12341">MMDQKGTNQLSVSQEKVKESTEMVRKLIKEKKGNPKPENPIFTTMVPLIELEVYSENIEAHHSIEEFTFYTPLTEEEKKEAILSYPRNSSMITAHRQRTIHLHLW</sequence>
<comment type="caution">
    <text evidence="1">The sequence shown here is derived from an EMBL/GenBank/DDBJ whole genome shotgun (WGS) entry which is preliminary data.</text>
</comment>